<gene>
    <name evidence="1" type="ORF">BG006_005084</name>
</gene>
<dbReference type="EMBL" id="JAAAUY010000285">
    <property type="protein sequence ID" value="KAF9332047.1"/>
    <property type="molecule type" value="Genomic_DNA"/>
</dbReference>
<keyword evidence="2" id="KW-1185">Reference proteome</keyword>
<comment type="caution">
    <text evidence="1">The sequence shown here is derived from an EMBL/GenBank/DDBJ whole genome shotgun (WGS) entry which is preliminary data.</text>
</comment>
<name>A0A9P5SPW8_9FUNG</name>
<accession>A0A9P5SPW8</accession>
<reference evidence="1" key="1">
    <citation type="journal article" date="2020" name="Fungal Divers.">
        <title>Resolving the Mortierellaceae phylogeny through synthesis of multi-gene phylogenetics and phylogenomics.</title>
        <authorList>
            <person name="Vandepol N."/>
            <person name="Liber J."/>
            <person name="Desiro A."/>
            <person name="Na H."/>
            <person name="Kennedy M."/>
            <person name="Barry K."/>
            <person name="Grigoriev I.V."/>
            <person name="Miller A.N."/>
            <person name="O'Donnell K."/>
            <person name="Stajich J.E."/>
            <person name="Bonito G."/>
        </authorList>
    </citation>
    <scope>NUCLEOTIDE SEQUENCE</scope>
    <source>
        <strain evidence="1">NVP1</strain>
    </source>
</reference>
<evidence type="ECO:0000313" key="2">
    <source>
        <dbReference type="Proteomes" id="UP000696485"/>
    </source>
</evidence>
<organism evidence="1 2">
    <name type="scientific">Podila minutissima</name>
    <dbReference type="NCBI Taxonomy" id="64525"/>
    <lineage>
        <taxon>Eukaryota</taxon>
        <taxon>Fungi</taxon>
        <taxon>Fungi incertae sedis</taxon>
        <taxon>Mucoromycota</taxon>
        <taxon>Mortierellomycotina</taxon>
        <taxon>Mortierellomycetes</taxon>
        <taxon>Mortierellales</taxon>
        <taxon>Mortierellaceae</taxon>
        <taxon>Podila</taxon>
    </lineage>
</organism>
<dbReference type="Proteomes" id="UP000696485">
    <property type="component" value="Unassembled WGS sequence"/>
</dbReference>
<dbReference type="AlphaFoldDB" id="A0A9P5SPW8"/>
<sequence>MTEVVFPAVERRSQAAQACMIERFSATVLHSEFPNGALVMTLDPIKGDKLSPCYEGPYSVVEDTAHGAYVLRDGTGALLGRHYTPSQLKLVLDNFEDSVTYEVECIIDHRQSQNDPLVTEYYGRGE</sequence>
<evidence type="ECO:0000313" key="1">
    <source>
        <dbReference type="EMBL" id="KAF9332047.1"/>
    </source>
</evidence>
<proteinExistence type="predicted"/>
<protein>
    <submittedName>
        <fullName evidence="1">Uncharacterized protein</fullName>
    </submittedName>
</protein>